<dbReference type="Pfam" id="PF00528">
    <property type="entry name" value="BPD_transp_1"/>
    <property type="match status" value="1"/>
</dbReference>
<keyword evidence="4 7" id="KW-0812">Transmembrane</keyword>
<reference evidence="9 10" key="1">
    <citation type="submission" date="2024-02" db="EMBL/GenBank/DDBJ databases">
        <title>Deinococcus xinjiangensis NBRC 107630.</title>
        <authorList>
            <person name="Ichikawa N."/>
            <person name="Katano-Makiyama Y."/>
            <person name="Hidaka K."/>
        </authorList>
    </citation>
    <scope>NUCLEOTIDE SEQUENCE [LARGE SCALE GENOMIC DNA]</scope>
    <source>
        <strain evidence="9 10">NBRC 107630</strain>
    </source>
</reference>
<dbReference type="InterPro" id="IPR035906">
    <property type="entry name" value="MetI-like_sf"/>
</dbReference>
<organism evidence="9 10">
    <name type="scientific">Deinococcus xinjiangensis</name>
    <dbReference type="NCBI Taxonomy" id="457454"/>
    <lineage>
        <taxon>Bacteria</taxon>
        <taxon>Thermotogati</taxon>
        <taxon>Deinococcota</taxon>
        <taxon>Deinococci</taxon>
        <taxon>Deinococcales</taxon>
        <taxon>Deinococcaceae</taxon>
        <taxon>Deinococcus</taxon>
    </lineage>
</organism>
<feature type="transmembrane region" description="Helical" evidence="7">
    <location>
        <begin position="133"/>
        <end position="150"/>
    </location>
</feature>
<sequence>MRPAAGATPASQRAVRAGGRLWPLLGGLSLLIVWQGLSLLLGAQTFPGLSDTLGFLWTQLQKGSIWGHVGITLWRVLLSFGLALLLGVPLGWGLGVSARASAFLGPWLAVGLTLPRILILLAAYLLIGLNERAIVLAIALILLPTVIVQVREGVRGLDHRLDDLARAFRLSRPKHWRYVTLPQLLPTLVGTARVTLSLAWKMVVFGEVFGRTSGVGYMIAFYFQQFEMRGILAYGLLMTLALSLIDGLLALAGARLLRWRAEPPGAVQQGAVQQGEGP</sequence>
<dbReference type="InterPro" id="IPR000515">
    <property type="entry name" value="MetI-like"/>
</dbReference>
<dbReference type="SUPFAM" id="SSF161098">
    <property type="entry name" value="MetI-like"/>
    <property type="match status" value="1"/>
</dbReference>
<feature type="transmembrane region" description="Helical" evidence="7">
    <location>
        <begin position="65"/>
        <end position="92"/>
    </location>
</feature>
<accession>A0ABP9V6U0</accession>
<evidence type="ECO:0000256" key="4">
    <source>
        <dbReference type="ARBA" id="ARBA00022692"/>
    </source>
</evidence>
<proteinExistence type="inferred from homology"/>
<comment type="caution">
    <text evidence="9">The sequence shown here is derived from an EMBL/GenBank/DDBJ whole genome shotgun (WGS) entry which is preliminary data.</text>
</comment>
<dbReference type="Proteomes" id="UP001458946">
    <property type="component" value="Unassembled WGS sequence"/>
</dbReference>
<keyword evidence="5 7" id="KW-1133">Transmembrane helix</keyword>
<dbReference type="PROSITE" id="PS50928">
    <property type="entry name" value="ABC_TM1"/>
    <property type="match status" value="1"/>
</dbReference>
<evidence type="ECO:0000256" key="6">
    <source>
        <dbReference type="ARBA" id="ARBA00023136"/>
    </source>
</evidence>
<evidence type="ECO:0000259" key="8">
    <source>
        <dbReference type="PROSITE" id="PS50928"/>
    </source>
</evidence>
<keyword evidence="3" id="KW-1003">Cell membrane</keyword>
<feature type="domain" description="ABC transmembrane type-1" evidence="8">
    <location>
        <begin position="69"/>
        <end position="250"/>
    </location>
</feature>
<evidence type="ECO:0000256" key="3">
    <source>
        <dbReference type="ARBA" id="ARBA00022475"/>
    </source>
</evidence>
<evidence type="ECO:0000256" key="5">
    <source>
        <dbReference type="ARBA" id="ARBA00022989"/>
    </source>
</evidence>
<comment type="similarity">
    <text evidence="7">Belongs to the binding-protein-dependent transport system permease family.</text>
</comment>
<feature type="transmembrane region" description="Helical" evidence="7">
    <location>
        <begin position="104"/>
        <end position="127"/>
    </location>
</feature>
<protein>
    <recommendedName>
        <fullName evidence="8">ABC transmembrane type-1 domain-containing protein</fullName>
    </recommendedName>
</protein>
<dbReference type="CDD" id="cd06261">
    <property type="entry name" value="TM_PBP2"/>
    <property type="match status" value="1"/>
</dbReference>
<evidence type="ECO:0000256" key="7">
    <source>
        <dbReference type="RuleBase" id="RU363032"/>
    </source>
</evidence>
<evidence type="ECO:0000256" key="1">
    <source>
        <dbReference type="ARBA" id="ARBA00004651"/>
    </source>
</evidence>
<keyword evidence="2 7" id="KW-0813">Transport</keyword>
<dbReference type="RefSeq" id="WP_353540973.1">
    <property type="nucleotide sequence ID" value="NZ_BAABRN010000005.1"/>
</dbReference>
<evidence type="ECO:0000313" key="9">
    <source>
        <dbReference type="EMBL" id="GAA5500998.1"/>
    </source>
</evidence>
<evidence type="ECO:0000256" key="2">
    <source>
        <dbReference type="ARBA" id="ARBA00022448"/>
    </source>
</evidence>
<keyword evidence="6 7" id="KW-0472">Membrane</keyword>
<comment type="subcellular location">
    <subcellularLocation>
        <location evidence="1 7">Cell membrane</location>
        <topology evidence="1 7">Multi-pass membrane protein</topology>
    </subcellularLocation>
</comment>
<dbReference type="PANTHER" id="PTHR30151:SF38">
    <property type="entry name" value="ALIPHATIC SULFONATES TRANSPORT PERMEASE PROTEIN SSUC-RELATED"/>
    <property type="match status" value="1"/>
</dbReference>
<feature type="transmembrane region" description="Helical" evidence="7">
    <location>
        <begin position="21"/>
        <end position="45"/>
    </location>
</feature>
<keyword evidence="10" id="KW-1185">Reference proteome</keyword>
<feature type="transmembrane region" description="Helical" evidence="7">
    <location>
        <begin position="231"/>
        <end position="252"/>
    </location>
</feature>
<gene>
    <name evidence="9" type="ORF">Dxin01_00729</name>
</gene>
<dbReference type="Gene3D" id="1.10.3720.10">
    <property type="entry name" value="MetI-like"/>
    <property type="match status" value="1"/>
</dbReference>
<evidence type="ECO:0000313" key="10">
    <source>
        <dbReference type="Proteomes" id="UP001458946"/>
    </source>
</evidence>
<dbReference type="EMBL" id="BAABRN010000005">
    <property type="protein sequence ID" value="GAA5500998.1"/>
    <property type="molecule type" value="Genomic_DNA"/>
</dbReference>
<name>A0ABP9V6U0_9DEIO</name>
<dbReference type="PANTHER" id="PTHR30151">
    <property type="entry name" value="ALKANE SULFONATE ABC TRANSPORTER-RELATED, MEMBRANE SUBUNIT"/>
    <property type="match status" value="1"/>
</dbReference>